<comment type="catalytic activity">
    <reaction evidence="1 12">
        <text>Hydrolysis of terminal, non-reducing beta-D-glucosyl residues with release of beta-D-glucose.</text>
        <dbReference type="EC" id="3.2.1.21"/>
    </reaction>
</comment>
<evidence type="ECO:0000256" key="1">
    <source>
        <dbReference type="ARBA" id="ARBA00000448"/>
    </source>
</evidence>
<dbReference type="InterPro" id="IPR018120">
    <property type="entry name" value="Glyco_hydro_1_AS"/>
</dbReference>
<feature type="binding site" evidence="10">
    <location>
        <position position="326"/>
    </location>
    <ligand>
        <name>substrate</name>
    </ligand>
</feature>
<keyword evidence="8" id="KW-0624">Polysaccharide degradation</keyword>
<name>A0A2S6IUY6_9ACTN</name>
<dbReference type="Proteomes" id="UP000239485">
    <property type="component" value="Unassembled WGS sequence"/>
</dbReference>
<sequence length="507" mass="54720">MTTIPAASRAALTTDPTATDVPVLPAPEVGDAGLRFPAAFVWGAATAAFQIEGAAREDGRTASIWDTFCRVPGAVAGADTGDVACDHYHRWREDLDLMAELNLGAYRFSTAWPRICPEPGTVNRKGLDFYSRLVDGLLEKGIAPWLTLYHWDLPQALEDRGGWANRDVAQWFAEYALTVHGALGDRVRHWTTLNEPWCSALLGYAGGQHAPGRQEPQAAVSAVHHLLLAHGTAVRALRAADPSAQLGITLNMTVADPADPDDPADRAAADRLDALQNRLFAEPVLLGRYPQVAIDAHAAVGVALPVRDGDLEVISAPLDFLGLNYYTGASVTAHPPAGVEVMPGGADVARPTSEPNVGLGQVHSVSRGLPRTAMEWEVQPDGLRRLLERVQADWTGPADIPLYVTENGAAYDDEVAPDGSVPDADRVAYLVRHLEAVHAARRNGVDVRGYFAWSLLDNFEWAYGYDKRFGIVRVDFDTLERTPKASARAYAEVARTGRLAPGGTVWP</sequence>
<evidence type="ECO:0000256" key="9">
    <source>
        <dbReference type="PIRSR" id="PIRSR617736-1"/>
    </source>
</evidence>
<gene>
    <name evidence="13" type="ORF">CLV92_102199</name>
</gene>
<dbReference type="AlphaFoldDB" id="A0A2S6IUY6"/>
<evidence type="ECO:0000256" key="5">
    <source>
        <dbReference type="ARBA" id="ARBA00023001"/>
    </source>
</evidence>
<dbReference type="OrthoDB" id="9765195at2"/>
<dbReference type="PROSITE" id="PS00653">
    <property type="entry name" value="GLYCOSYL_HYDROL_F1_2"/>
    <property type="match status" value="1"/>
</dbReference>
<evidence type="ECO:0000256" key="6">
    <source>
        <dbReference type="ARBA" id="ARBA00023277"/>
    </source>
</evidence>
<keyword evidence="6" id="KW-0119">Carbohydrate metabolism</keyword>
<dbReference type="InterPro" id="IPR017736">
    <property type="entry name" value="Glyco_hydro_1_beta-glucosidase"/>
</dbReference>
<dbReference type="PROSITE" id="PS00572">
    <property type="entry name" value="GLYCOSYL_HYDROL_F1_1"/>
    <property type="match status" value="1"/>
</dbReference>
<accession>A0A2S6IUY6</accession>
<dbReference type="InterPro" id="IPR001360">
    <property type="entry name" value="Glyco_hydro_1"/>
</dbReference>
<feature type="active site" description="Proton donor" evidence="9">
    <location>
        <position position="195"/>
    </location>
</feature>
<evidence type="ECO:0000256" key="12">
    <source>
        <dbReference type="RuleBase" id="RU361175"/>
    </source>
</evidence>
<dbReference type="PANTHER" id="PTHR10353:SF36">
    <property type="entry name" value="LP05116P"/>
    <property type="match status" value="1"/>
</dbReference>
<feature type="binding site" evidence="10">
    <location>
        <position position="453"/>
    </location>
    <ligand>
        <name>substrate</name>
    </ligand>
</feature>
<dbReference type="InterPro" id="IPR033132">
    <property type="entry name" value="GH_1_N_CS"/>
</dbReference>
<dbReference type="InterPro" id="IPR017853">
    <property type="entry name" value="GH"/>
</dbReference>
<organism evidence="13 14">
    <name type="scientific">Kineococcus xinjiangensis</name>
    <dbReference type="NCBI Taxonomy" id="512762"/>
    <lineage>
        <taxon>Bacteria</taxon>
        <taxon>Bacillati</taxon>
        <taxon>Actinomycetota</taxon>
        <taxon>Actinomycetes</taxon>
        <taxon>Kineosporiales</taxon>
        <taxon>Kineosporiaceae</taxon>
        <taxon>Kineococcus</taxon>
    </lineage>
</organism>
<dbReference type="PANTHER" id="PTHR10353">
    <property type="entry name" value="GLYCOSYL HYDROLASE"/>
    <property type="match status" value="1"/>
</dbReference>
<evidence type="ECO:0000313" key="14">
    <source>
        <dbReference type="Proteomes" id="UP000239485"/>
    </source>
</evidence>
<feature type="binding site" evidence="10">
    <location>
        <position position="50"/>
    </location>
    <ligand>
        <name>substrate</name>
    </ligand>
</feature>
<comment type="similarity">
    <text evidence="2 12">Belongs to the glycosyl hydrolase 1 family.</text>
</comment>
<feature type="binding site" evidence="10">
    <location>
        <position position="150"/>
    </location>
    <ligand>
        <name>substrate</name>
    </ligand>
</feature>
<evidence type="ECO:0000256" key="11">
    <source>
        <dbReference type="PROSITE-ProRule" id="PRU10055"/>
    </source>
</evidence>
<evidence type="ECO:0000256" key="7">
    <source>
        <dbReference type="ARBA" id="ARBA00023295"/>
    </source>
</evidence>
<dbReference type="EMBL" id="PTJD01000002">
    <property type="protein sequence ID" value="PPK98046.1"/>
    <property type="molecule type" value="Genomic_DNA"/>
</dbReference>
<dbReference type="PRINTS" id="PR00131">
    <property type="entry name" value="GLHYDRLASE1"/>
</dbReference>
<evidence type="ECO:0000256" key="2">
    <source>
        <dbReference type="ARBA" id="ARBA00010838"/>
    </source>
</evidence>
<feature type="active site" description="Nucleophile" evidence="9 11">
    <location>
        <position position="406"/>
    </location>
</feature>
<dbReference type="GO" id="GO:0030245">
    <property type="term" value="P:cellulose catabolic process"/>
    <property type="evidence" value="ECO:0007669"/>
    <property type="project" value="UniProtKB-KW"/>
</dbReference>
<dbReference type="SUPFAM" id="SSF51445">
    <property type="entry name" value="(Trans)glycosidases"/>
    <property type="match status" value="1"/>
</dbReference>
<keyword evidence="5" id="KW-0136">Cellulose degradation</keyword>
<dbReference type="Gene3D" id="3.20.20.80">
    <property type="entry name" value="Glycosidases"/>
    <property type="match status" value="1"/>
</dbReference>
<dbReference type="FunFam" id="3.20.20.80:FF:000004">
    <property type="entry name" value="Beta-glucosidase 6-phospho-beta-glucosidase"/>
    <property type="match status" value="1"/>
</dbReference>
<comment type="caution">
    <text evidence="13">The sequence shown here is derived from an EMBL/GenBank/DDBJ whole genome shotgun (WGS) entry which is preliminary data.</text>
</comment>
<keyword evidence="14" id="KW-1185">Reference proteome</keyword>
<dbReference type="GO" id="GO:0008422">
    <property type="term" value="F:beta-glucosidase activity"/>
    <property type="evidence" value="ECO:0007669"/>
    <property type="project" value="UniProtKB-EC"/>
</dbReference>
<evidence type="ECO:0000313" key="13">
    <source>
        <dbReference type="EMBL" id="PPK98046.1"/>
    </source>
</evidence>
<dbReference type="Pfam" id="PF00232">
    <property type="entry name" value="Glyco_hydro_1"/>
    <property type="match status" value="1"/>
</dbReference>
<evidence type="ECO:0000256" key="8">
    <source>
        <dbReference type="ARBA" id="ARBA00023326"/>
    </source>
</evidence>
<keyword evidence="7 12" id="KW-0326">Glycosidase</keyword>
<feature type="binding site" evidence="10">
    <location>
        <position position="194"/>
    </location>
    <ligand>
        <name>substrate</name>
    </ligand>
</feature>
<dbReference type="EC" id="3.2.1.21" evidence="3 12"/>
<keyword evidence="4 12" id="KW-0378">Hydrolase</keyword>
<feature type="binding site" evidence="10">
    <location>
        <begin position="460"/>
        <end position="461"/>
    </location>
    <ligand>
        <name>substrate</name>
    </ligand>
</feature>
<proteinExistence type="inferred from homology"/>
<reference evidence="13 14" key="1">
    <citation type="submission" date="2018-02" db="EMBL/GenBank/DDBJ databases">
        <title>Genomic Encyclopedia of Archaeal and Bacterial Type Strains, Phase II (KMG-II): from individual species to whole genera.</title>
        <authorList>
            <person name="Goeker M."/>
        </authorList>
    </citation>
    <scope>NUCLEOTIDE SEQUENCE [LARGE SCALE GENOMIC DNA]</scope>
    <source>
        <strain evidence="13 14">DSM 22857</strain>
    </source>
</reference>
<protein>
    <recommendedName>
        <fullName evidence="3 12">Beta-glucosidase</fullName>
        <ecNumber evidence="3 12">3.2.1.21</ecNumber>
    </recommendedName>
</protein>
<dbReference type="GO" id="GO:0005829">
    <property type="term" value="C:cytosol"/>
    <property type="evidence" value="ECO:0007669"/>
    <property type="project" value="TreeGrafter"/>
</dbReference>
<dbReference type="RefSeq" id="WP_104431485.1">
    <property type="nucleotide sequence ID" value="NZ_PTJD01000002.1"/>
</dbReference>
<evidence type="ECO:0000256" key="4">
    <source>
        <dbReference type="ARBA" id="ARBA00022801"/>
    </source>
</evidence>
<evidence type="ECO:0000256" key="10">
    <source>
        <dbReference type="PIRSR" id="PIRSR617736-2"/>
    </source>
</evidence>
<dbReference type="NCBIfam" id="TIGR03356">
    <property type="entry name" value="BGL"/>
    <property type="match status" value="1"/>
</dbReference>
<evidence type="ECO:0000256" key="3">
    <source>
        <dbReference type="ARBA" id="ARBA00012744"/>
    </source>
</evidence>